<organism evidence="2">
    <name type="scientific">Herbiconiux sp. A18JL235</name>
    <dbReference type="NCBI Taxonomy" id="3152363"/>
    <lineage>
        <taxon>Bacteria</taxon>
        <taxon>Bacillati</taxon>
        <taxon>Actinomycetota</taxon>
        <taxon>Actinomycetes</taxon>
        <taxon>Micrococcales</taxon>
        <taxon>Microbacteriaceae</taxon>
        <taxon>Herbiconiux</taxon>
    </lineage>
</organism>
<feature type="transmembrane region" description="Helical" evidence="1">
    <location>
        <begin position="138"/>
        <end position="156"/>
    </location>
</feature>
<dbReference type="EMBL" id="CP162511">
    <property type="protein sequence ID" value="XDI05117.1"/>
    <property type="molecule type" value="Genomic_DNA"/>
</dbReference>
<keyword evidence="1" id="KW-0472">Membrane</keyword>
<feature type="transmembrane region" description="Helical" evidence="1">
    <location>
        <begin position="105"/>
        <end position="126"/>
    </location>
</feature>
<dbReference type="PANTHER" id="PTHR31272">
    <property type="entry name" value="CYTOCHROME C-TYPE BIOGENESIS PROTEIN HI_1454-RELATED"/>
    <property type="match status" value="1"/>
</dbReference>
<dbReference type="PANTHER" id="PTHR31272:SF4">
    <property type="entry name" value="CYTOCHROME C-TYPE BIOGENESIS PROTEIN HI_1454-RELATED"/>
    <property type="match status" value="1"/>
</dbReference>
<accession>A0AB39BGG1</accession>
<dbReference type="RefSeq" id="WP_368497500.1">
    <property type="nucleotide sequence ID" value="NZ_CP162511.1"/>
</dbReference>
<feature type="transmembrane region" description="Helical" evidence="1">
    <location>
        <begin position="220"/>
        <end position="243"/>
    </location>
</feature>
<feature type="transmembrane region" description="Helical" evidence="1">
    <location>
        <begin position="15"/>
        <end position="39"/>
    </location>
</feature>
<proteinExistence type="predicted"/>
<name>A0AB39BGG1_9MICO</name>
<keyword evidence="1" id="KW-1133">Transmembrane helix</keyword>
<feature type="transmembrane region" description="Helical" evidence="1">
    <location>
        <begin position="176"/>
        <end position="199"/>
    </location>
</feature>
<dbReference type="AlphaFoldDB" id="A0AB39BGG1"/>
<keyword evidence="1" id="KW-0812">Transmembrane</keyword>
<sequence length="256" mass="26673">MNGNPFAEVVLSGQLLLAIPIALLAGIVSFASPCVLPLVPGYLGYVSGFSGSGDGTTDAAGRKAGRRRMLLGIALFILGFSAIFLAYSAVFGALGTWLIVWQDTITRVMGAVVIALGLVFIGQFSFLQRTIKPNWRPATGLAGAPVLGIVFGLGWTPCIGPTLGAIQALSLSGGSAWSGVLLGLFYCIGLGVPFLLVALGLDWVTGSVAFLKRHIRAINIVGGALLVLIGILMVSGLWTIWIYELQAVINGFVTPI</sequence>
<dbReference type="InterPro" id="IPR051790">
    <property type="entry name" value="Cytochrome_c-biogenesis_DsbD"/>
</dbReference>
<feature type="transmembrane region" description="Helical" evidence="1">
    <location>
        <begin position="70"/>
        <end position="99"/>
    </location>
</feature>
<evidence type="ECO:0000256" key="1">
    <source>
        <dbReference type="SAM" id="Phobius"/>
    </source>
</evidence>
<protein>
    <submittedName>
        <fullName evidence="2">Cytochrome c biogenesis CcdA family protein</fullName>
    </submittedName>
</protein>
<gene>
    <name evidence="2" type="ORF">ABFY20_17610</name>
</gene>
<evidence type="ECO:0000313" key="2">
    <source>
        <dbReference type="EMBL" id="XDI05117.1"/>
    </source>
</evidence>
<reference evidence="2" key="1">
    <citation type="submission" date="2024-05" db="EMBL/GenBank/DDBJ databases">
        <title>Herbiconiux sp. A18JL235.</title>
        <authorList>
            <person name="Zhang G."/>
        </authorList>
    </citation>
    <scope>NUCLEOTIDE SEQUENCE</scope>
    <source>
        <strain evidence="2">A18JL235</strain>
    </source>
</reference>